<dbReference type="PROSITE" id="PS50005">
    <property type="entry name" value="TPR"/>
    <property type="match status" value="3"/>
</dbReference>
<name>W4M0N0_9BACT</name>
<dbReference type="HOGENOM" id="CLU_003728_9_0_7"/>
<dbReference type="PANTHER" id="PTHR12558:SF13">
    <property type="entry name" value="CELL DIVISION CYCLE PROTEIN 27 HOMOLOG"/>
    <property type="match status" value="1"/>
</dbReference>
<evidence type="ECO:0000313" key="3">
    <source>
        <dbReference type="Proteomes" id="UP000019140"/>
    </source>
</evidence>
<dbReference type="Pfam" id="PF13432">
    <property type="entry name" value="TPR_16"/>
    <property type="match status" value="2"/>
</dbReference>
<evidence type="ECO:0000313" key="2">
    <source>
        <dbReference type="EMBL" id="ETX03541.1"/>
    </source>
</evidence>
<feature type="repeat" description="TPR" evidence="1">
    <location>
        <begin position="174"/>
        <end position="207"/>
    </location>
</feature>
<proteinExistence type="predicted"/>
<dbReference type="InterPro" id="IPR011990">
    <property type="entry name" value="TPR-like_helical_dom_sf"/>
</dbReference>
<dbReference type="Pfam" id="PF13181">
    <property type="entry name" value="TPR_8"/>
    <property type="match status" value="1"/>
</dbReference>
<reference evidence="2 3" key="1">
    <citation type="journal article" date="2014" name="Nature">
        <title>An environmental bacterial taxon with a large and distinct metabolic repertoire.</title>
        <authorList>
            <person name="Wilson M.C."/>
            <person name="Mori T."/>
            <person name="Ruckert C."/>
            <person name="Uria A.R."/>
            <person name="Helf M.J."/>
            <person name="Takada K."/>
            <person name="Gernert C."/>
            <person name="Steffens U.A."/>
            <person name="Heycke N."/>
            <person name="Schmitt S."/>
            <person name="Rinke C."/>
            <person name="Helfrich E.J."/>
            <person name="Brachmann A.O."/>
            <person name="Gurgui C."/>
            <person name="Wakimoto T."/>
            <person name="Kracht M."/>
            <person name="Crusemann M."/>
            <person name="Hentschel U."/>
            <person name="Abe I."/>
            <person name="Matsunaga S."/>
            <person name="Kalinowski J."/>
            <person name="Takeyama H."/>
            <person name="Piel J."/>
        </authorList>
    </citation>
    <scope>NUCLEOTIDE SEQUENCE [LARGE SCALE GENOMIC DNA]</scope>
    <source>
        <strain evidence="3">TSY2</strain>
    </source>
</reference>
<dbReference type="AlphaFoldDB" id="W4M0N0"/>
<dbReference type="InterPro" id="IPR019734">
    <property type="entry name" value="TPR_rpt"/>
</dbReference>
<dbReference type="SUPFAM" id="SSF48452">
    <property type="entry name" value="TPR-like"/>
    <property type="match status" value="1"/>
</dbReference>
<organism evidence="2 3">
    <name type="scientific">Candidatus Entotheonella gemina</name>
    <dbReference type="NCBI Taxonomy" id="1429439"/>
    <lineage>
        <taxon>Bacteria</taxon>
        <taxon>Pseudomonadati</taxon>
        <taxon>Nitrospinota/Tectimicrobiota group</taxon>
        <taxon>Candidatus Tectimicrobiota</taxon>
        <taxon>Candidatus Entotheonellia</taxon>
        <taxon>Candidatus Entotheonellales</taxon>
        <taxon>Candidatus Entotheonellaceae</taxon>
        <taxon>Candidatus Entotheonella</taxon>
    </lineage>
</organism>
<dbReference type="Gene3D" id="1.25.40.10">
    <property type="entry name" value="Tetratricopeptide repeat domain"/>
    <property type="match status" value="2"/>
</dbReference>
<feature type="repeat" description="TPR" evidence="1">
    <location>
        <begin position="140"/>
        <end position="173"/>
    </location>
</feature>
<dbReference type="PROSITE" id="PS50293">
    <property type="entry name" value="TPR_REGION"/>
    <property type="match status" value="2"/>
</dbReference>
<sequence>MKHTRFRKRSIRIATCFMSAWGLISCGPSQEHRIRADNSYRTAQQYLGGQSYLLAEQEIRKSLDNVPGDPRYFELLALIYQAQGRLKHADEAYRAALQDKDVPPSVLVNYSSLLLLQERYDDAISTAQRALQDTDYDKPALAHTNIGLAYLKKASLSQAAEHLRSALDYQPALPEAHHNLGLVYARSGEYNEAILSFREAIRTRPSYPEAYVSLAQVLLEEGRHQEARNAFERVIDLAPDATSRSLRGGNCNG</sequence>
<accession>W4M0N0</accession>
<protein>
    <submittedName>
        <fullName evidence="2">Uncharacterized protein</fullName>
    </submittedName>
</protein>
<comment type="caution">
    <text evidence="2">The sequence shown here is derived from an EMBL/GenBank/DDBJ whole genome shotgun (WGS) entry which is preliminary data.</text>
</comment>
<dbReference type="PANTHER" id="PTHR12558">
    <property type="entry name" value="CELL DIVISION CYCLE 16,23,27"/>
    <property type="match status" value="1"/>
</dbReference>
<dbReference type="PROSITE" id="PS51257">
    <property type="entry name" value="PROKAR_LIPOPROTEIN"/>
    <property type="match status" value="1"/>
</dbReference>
<keyword evidence="3" id="KW-1185">Reference proteome</keyword>
<dbReference type="EMBL" id="AZHX01001416">
    <property type="protein sequence ID" value="ETX03541.1"/>
    <property type="molecule type" value="Genomic_DNA"/>
</dbReference>
<feature type="repeat" description="TPR" evidence="1">
    <location>
        <begin position="208"/>
        <end position="241"/>
    </location>
</feature>
<keyword evidence="1" id="KW-0802">TPR repeat</keyword>
<dbReference type="Proteomes" id="UP000019140">
    <property type="component" value="Unassembled WGS sequence"/>
</dbReference>
<dbReference type="SMART" id="SM00028">
    <property type="entry name" value="TPR"/>
    <property type="match status" value="4"/>
</dbReference>
<gene>
    <name evidence="2" type="ORF">ETSY2_33170</name>
</gene>
<evidence type="ECO:0000256" key="1">
    <source>
        <dbReference type="PROSITE-ProRule" id="PRU00339"/>
    </source>
</evidence>